<evidence type="ECO:0000313" key="1">
    <source>
        <dbReference type="EMBL" id="VFQ65955.1"/>
    </source>
</evidence>
<accession>A0A484KND3</accession>
<evidence type="ECO:0000313" key="2">
    <source>
        <dbReference type="Proteomes" id="UP000595140"/>
    </source>
</evidence>
<reference evidence="1 2" key="1">
    <citation type="submission" date="2018-04" db="EMBL/GenBank/DDBJ databases">
        <authorList>
            <person name="Vogel A."/>
        </authorList>
    </citation>
    <scope>NUCLEOTIDE SEQUENCE [LARGE SCALE GENOMIC DNA]</scope>
</reference>
<protein>
    <submittedName>
        <fullName evidence="1">Uncharacterized protein</fullName>
    </submittedName>
</protein>
<dbReference type="EMBL" id="OOIL02000506">
    <property type="protein sequence ID" value="VFQ65955.1"/>
    <property type="molecule type" value="Genomic_DNA"/>
</dbReference>
<keyword evidence="2" id="KW-1185">Reference proteome</keyword>
<sequence>MEPYPILPVGFDNVGPVGFIQEGIPIREPPTNFIQGDFGYTGRDVKDVEDGERKVTGSIKPLLPRILGFVFRVIGTRFVIDRVIPPHEIFTGHLINRMRVGNRGVGNLTERGVRRRRPGRGR</sequence>
<gene>
    <name evidence="1" type="ORF">CCAM_LOCUS7731</name>
</gene>
<dbReference type="Proteomes" id="UP000595140">
    <property type="component" value="Unassembled WGS sequence"/>
</dbReference>
<dbReference type="AlphaFoldDB" id="A0A484KND3"/>
<proteinExistence type="predicted"/>
<organism evidence="1 2">
    <name type="scientific">Cuscuta campestris</name>
    <dbReference type="NCBI Taxonomy" id="132261"/>
    <lineage>
        <taxon>Eukaryota</taxon>
        <taxon>Viridiplantae</taxon>
        <taxon>Streptophyta</taxon>
        <taxon>Embryophyta</taxon>
        <taxon>Tracheophyta</taxon>
        <taxon>Spermatophyta</taxon>
        <taxon>Magnoliopsida</taxon>
        <taxon>eudicotyledons</taxon>
        <taxon>Gunneridae</taxon>
        <taxon>Pentapetalae</taxon>
        <taxon>asterids</taxon>
        <taxon>lamiids</taxon>
        <taxon>Solanales</taxon>
        <taxon>Convolvulaceae</taxon>
        <taxon>Cuscuteae</taxon>
        <taxon>Cuscuta</taxon>
        <taxon>Cuscuta subgen. Grammica</taxon>
        <taxon>Cuscuta sect. Cleistogrammica</taxon>
    </lineage>
</organism>
<name>A0A484KND3_9ASTE</name>